<feature type="compositionally biased region" description="Polar residues" evidence="2">
    <location>
        <begin position="62"/>
        <end position="80"/>
    </location>
</feature>
<feature type="region of interest" description="Disordered" evidence="2">
    <location>
        <begin position="486"/>
        <end position="511"/>
    </location>
</feature>
<dbReference type="EMBL" id="GAMC01000348">
    <property type="protein sequence ID" value="JAC06208.1"/>
    <property type="molecule type" value="mRNA"/>
</dbReference>
<feature type="transmembrane region" description="Helical" evidence="3">
    <location>
        <begin position="578"/>
        <end position="598"/>
    </location>
</feature>
<dbReference type="InterPro" id="IPR055355">
    <property type="entry name" value="ZP-C"/>
</dbReference>
<dbReference type="Pfam" id="PF25057">
    <property type="entry name" value="CUT_N"/>
    <property type="match status" value="1"/>
</dbReference>
<evidence type="ECO:0000259" key="4">
    <source>
        <dbReference type="PROSITE" id="PS51034"/>
    </source>
</evidence>
<reference evidence="6" key="2">
    <citation type="journal article" date="2014" name="BMC Genomics">
        <title>A genomic perspective to assessing quality of mass-reared SIT flies used in Mediterranean fruit fly (Ceratitis capitata) eradication in California.</title>
        <authorList>
            <person name="Calla B."/>
            <person name="Hall B."/>
            <person name="Hou S."/>
            <person name="Geib S.M."/>
        </authorList>
    </citation>
    <scope>NUCLEOTIDE SEQUENCE</scope>
</reference>
<keyword evidence="7" id="KW-1185">Reference proteome</keyword>
<dbReference type="OrthoDB" id="6333343at2759"/>
<sequence>MSYLEKSRKVKFVENLVLMILVFVMQLSFLTAASIDFSTENTIGSITTPTINRGNKISKNVTIPQATIRGNSPGNRSAGKNSERGKQLLIALSSKSYISKPNSTTPTPVKLSKRAGSAAEIKQKKFNKVSSNRTGETAARNKIRQETDHIPDSSGHIPYRIDRPHLVPPEYDSTGVSALSNDAGGSYQTLSYEADKWPNDYWERDYNKNLFYNTTRVQHIEAECQDDYMKIRIGFNATFSGLVYSAGYAYDPDCMYINGSGRDYYEFFIQLNRCGTLGKNALHDEKRKNPTNFMWNTVTVQYNPLIEEEYDEHFKVTCEYGYDFWKTVTFPFLDVEVATGNPVVFTLSPPECYMEIQNGYGIGGPRVTGPVRVGDPLTLIIYMRSKYDGFDIVVNDCFAHNGANKKIQLIDEYGCPVDDKLISRFRGSWSDSGIFETQVYAYMKTFRFTGSPALYIECDVRMCHGRCPSQPCHWRNLKAVTKRDTSNSTSVSLSPTAITKTQSTAAPSDSQHNIENILNVETMTSRKEKQAISLSENLNLFQSLRVLQEGELGGDDVYSHTHRLNPLTHQTCIKTTTFSTITATLSVVMCLLSGALMVTCSRLNRRSKDASLYETYITHKGQID</sequence>
<evidence type="ECO:0000313" key="7">
    <source>
        <dbReference type="Proteomes" id="UP000606786"/>
    </source>
</evidence>
<dbReference type="Proteomes" id="UP000606786">
    <property type="component" value="Unassembled WGS sequence"/>
</dbReference>
<name>W8C2P6_CERCA</name>
<keyword evidence="3" id="KW-0472">Membrane</keyword>
<dbReference type="InterPro" id="IPR001507">
    <property type="entry name" value="ZP_dom"/>
</dbReference>
<dbReference type="Gene3D" id="2.60.40.4100">
    <property type="entry name" value="Zona pellucida, ZP-C domain"/>
    <property type="match status" value="1"/>
</dbReference>
<feature type="domain" description="ZP" evidence="4">
    <location>
        <begin position="223"/>
        <end position="479"/>
    </location>
</feature>
<reference evidence="6" key="1">
    <citation type="submission" date="2013-07" db="EMBL/GenBank/DDBJ databases">
        <authorList>
            <person name="Geib S."/>
        </authorList>
    </citation>
    <scope>NUCLEOTIDE SEQUENCE</scope>
</reference>
<dbReference type="Pfam" id="PF00100">
    <property type="entry name" value="Zona_pellucida"/>
    <property type="match status" value="1"/>
</dbReference>
<evidence type="ECO:0000256" key="3">
    <source>
        <dbReference type="SAM" id="Phobius"/>
    </source>
</evidence>
<protein>
    <submittedName>
        <fullName evidence="5">(Mediterranean fruit fly) hypothetical protein</fullName>
    </submittedName>
</protein>
<dbReference type="InterPro" id="IPR042235">
    <property type="entry name" value="ZP-C_dom"/>
</dbReference>
<evidence type="ECO:0000256" key="2">
    <source>
        <dbReference type="SAM" id="MobiDB-lite"/>
    </source>
</evidence>
<keyword evidence="3" id="KW-0812">Transmembrane</keyword>
<dbReference type="PANTHER" id="PTHR46560">
    <property type="entry name" value="CYPHER, ISOFORM B"/>
    <property type="match status" value="1"/>
</dbReference>
<dbReference type="KEGG" id="ccat:101456809"/>
<evidence type="ECO:0000313" key="6">
    <source>
        <dbReference type="EMBL" id="JAC06208.1"/>
    </source>
</evidence>
<dbReference type="EMBL" id="CAJHJT010000034">
    <property type="protein sequence ID" value="CAD7004510.1"/>
    <property type="molecule type" value="Genomic_DNA"/>
</dbReference>
<keyword evidence="3" id="KW-1133">Transmembrane helix</keyword>
<dbReference type="PROSITE" id="PS51034">
    <property type="entry name" value="ZP_2"/>
    <property type="match status" value="1"/>
</dbReference>
<feature type="region of interest" description="Disordered" evidence="2">
    <location>
        <begin position="62"/>
        <end position="83"/>
    </location>
</feature>
<evidence type="ECO:0000256" key="1">
    <source>
        <dbReference type="ARBA" id="ARBA00023157"/>
    </source>
</evidence>
<keyword evidence="1" id="KW-1015">Disulfide bond</keyword>
<accession>W8C2P6</accession>
<organism evidence="6">
    <name type="scientific">Ceratitis capitata</name>
    <name type="common">Mediterranean fruit fly</name>
    <name type="synonym">Tephritis capitata</name>
    <dbReference type="NCBI Taxonomy" id="7213"/>
    <lineage>
        <taxon>Eukaryota</taxon>
        <taxon>Metazoa</taxon>
        <taxon>Ecdysozoa</taxon>
        <taxon>Arthropoda</taxon>
        <taxon>Hexapoda</taxon>
        <taxon>Insecta</taxon>
        <taxon>Pterygota</taxon>
        <taxon>Neoptera</taxon>
        <taxon>Endopterygota</taxon>
        <taxon>Diptera</taxon>
        <taxon>Brachycera</taxon>
        <taxon>Muscomorpha</taxon>
        <taxon>Tephritoidea</taxon>
        <taxon>Tephritidae</taxon>
        <taxon>Ceratitis</taxon>
        <taxon>Ceratitis</taxon>
    </lineage>
</organism>
<evidence type="ECO:0000313" key="5">
    <source>
        <dbReference type="EMBL" id="CAD7004510.1"/>
    </source>
</evidence>
<dbReference type="SMART" id="SM00241">
    <property type="entry name" value="ZP"/>
    <property type="match status" value="1"/>
</dbReference>
<dbReference type="AlphaFoldDB" id="W8C2P6"/>
<proteinExistence type="evidence at transcript level"/>
<gene>
    <name evidence="5" type="ORF">CCAP1982_LOCUS12909</name>
</gene>
<reference evidence="5" key="3">
    <citation type="submission" date="2020-11" db="EMBL/GenBank/DDBJ databases">
        <authorList>
            <person name="Whitehead M."/>
        </authorList>
    </citation>
    <scope>NUCLEOTIDE SEQUENCE</scope>
    <source>
        <strain evidence="5">EGII</strain>
    </source>
</reference>
<dbReference type="InterPro" id="IPR056953">
    <property type="entry name" value="CUT_N"/>
</dbReference>
<feature type="transmembrane region" description="Helical" evidence="3">
    <location>
        <begin position="12"/>
        <end position="35"/>
    </location>
</feature>
<dbReference type="PANTHER" id="PTHR46560:SF3">
    <property type="entry name" value="ZP DOMAIN-CONTAINING PROTEIN"/>
    <property type="match status" value="1"/>
</dbReference>